<evidence type="ECO:0000256" key="5">
    <source>
        <dbReference type="ARBA" id="ARBA00022989"/>
    </source>
</evidence>
<dbReference type="PANTHER" id="PTHR48086:SF7">
    <property type="entry name" value="SODIUM-SOLUTE SYMPORTER-RELATED"/>
    <property type="match status" value="1"/>
</dbReference>
<name>A0A1Y1XR79_9FUNG</name>
<evidence type="ECO:0000256" key="9">
    <source>
        <dbReference type="SAM" id="Phobius"/>
    </source>
</evidence>
<feature type="transmembrane region" description="Helical" evidence="9">
    <location>
        <begin position="152"/>
        <end position="172"/>
    </location>
</feature>
<feature type="transmembrane region" description="Helical" evidence="9">
    <location>
        <begin position="422"/>
        <end position="443"/>
    </location>
</feature>
<dbReference type="PROSITE" id="PS50283">
    <property type="entry name" value="NA_SOLUT_SYMP_3"/>
    <property type="match status" value="1"/>
</dbReference>
<evidence type="ECO:0000256" key="3">
    <source>
        <dbReference type="ARBA" id="ARBA00022448"/>
    </source>
</evidence>
<dbReference type="GO" id="GO:0022857">
    <property type="term" value="F:transmembrane transporter activity"/>
    <property type="evidence" value="ECO:0007669"/>
    <property type="project" value="InterPro"/>
</dbReference>
<feature type="transmembrane region" description="Helical" evidence="9">
    <location>
        <begin position="179"/>
        <end position="198"/>
    </location>
</feature>
<evidence type="ECO:0000313" key="10">
    <source>
        <dbReference type="EMBL" id="ORX88237.1"/>
    </source>
</evidence>
<evidence type="ECO:0000256" key="7">
    <source>
        <dbReference type="RuleBase" id="RU362091"/>
    </source>
</evidence>
<feature type="transmembrane region" description="Helical" evidence="9">
    <location>
        <begin position="44"/>
        <end position="63"/>
    </location>
</feature>
<keyword evidence="11" id="KW-1185">Reference proteome</keyword>
<feature type="transmembrane region" description="Helical" evidence="9">
    <location>
        <begin position="280"/>
        <end position="301"/>
    </location>
</feature>
<sequence length="593" mass="64051">MLSVLHVLGMLLTILVIALVGYFSGKKVKSTKDFATGGGKANTFIVAGIILGTLISGQATIGTSQLGFANGICSLWFAVGCCLGCLILAFPYAIPIRRSNCTTLMEIISKEFGREAEYLCSVLCSIGIFISVIAQIISATALLTTILPINNLVSSVIAIFLMAVYVIFGGVWGAGFGGIAKLIFVYISCIIGGIIVFMKSNGYHHLMDTMIDNMNGTPLGAVNNMFNYEDASFHYKNVVARGPLKDIGNGLSVALGIICTQTYAQGIWSGKNHRASINGTLLSALLVPPISFVCIMIGFFMRAFFITNDEVNAITKLGKEVPSHLEVIERSSQAFPMFVYHKMPDFLGGIALGTLLITVVGGGAGLSLGVATIIHRDIISKIFKIKDPKKSLIMIRMIILIILIAAAVIADLMPGTLINDYGFLSMGLRGTVVLLPLTASLFLKNRINKNCCLASIIIGPLAVLISKFAFNVSFDPLFIGIGICLIIFIIGYIIGPKSHNTNNTDTKEKNKDNNNKDDNQLSKLEKEKISSESLTKSPYSSTDSCSPLKKEFKEKENSIININNEDETKEEMDITSSSNKKEHNTSDTTIDIN</sequence>
<dbReference type="Proteomes" id="UP000193944">
    <property type="component" value="Unassembled WGS sequence"/>
</dbReference>
<reference evidence="10 11" key="2">
    <citation type="submission" date="2016-08" db="EMBL/GenBank/DDBJ databases">
        <title>Pervasive Adenine N6-methylation of Active Genes in Fungi.</title>
        <authorList>
            <consortium name="DOE Joint Genome Institute"/>
            <person name="Mondo S.J."/>
            <person name="Dannebaum R.O."/>
            <person name="Kuo R.C."/>
            <person name="Labutti K."/>
            <person name="Haridas S."/>
            <person name="Kuo A."/>
            <person name="Salamov A."/>
            <person name="Ahrendt S.R."/>
            <person name="Lipzen A."/>
            <person name="Sullivan W."/>
            <person name="Andreopoulos W.B."/>
            <person name="Clum A."/>
            <person name="Lindquist E."/>
            <person name="Daum C."/>
            <person name="Ramamoorthy G.K."/>
            <person name="Gryganskyi A."/>
            <person name="Culley D."/>
            <person name="Magnuson J.K."/>
            <person name="James T.Y."/>
            <person name="O'Malley M.A."/>
            <person name="Stajich J.E."/>
            <person name="Spatafora J.W."/>
            <person name="Visel A."/>
            <person name="Grigoriev I.V."/>
        </authorList>
    </citation>
    <scope>NUCLEOTIDE SEQUENCE [LARGE SCALE GENOMIC DNA]</scope>
    <source>
        <strain evidence="10 11">S4</strain>
    </source>
</reference>
<feature type="transmembrane region" description="Helical" evidence="9">
    <location>
        <begin position="116"/>
        <end position="146"/>
    </location>
</feature>
<dbReference type="InterPro" id="IPR038377">
    <property type="entry name" value="Na/Glc_symporter_sf"/>
</dbReference>
<gene>
    <name evidence="10" type="ORF">BCR32DRAFT_324038</name>
</gene>
<comment type="similarity">
    <text evidence="2 7">Belongs to the sodium:solute symporter (SSF) (TC 2.A.21) family.</text>
</comment>
<keyword evidence="3" id="KW-0813">Transport</keyword>
<organism evidence="10 11">
    <name type="scientific">Anaeromyces robustus</name>
    <dbReference type="NCBI Taxonomy" id="1754192"/>
    <lineage>
        <taxon>Eukaryota</taxon>
        <taxon>Fungi</taxon>
        <taxon>Fungi incertae sedis</taxon>
        <taxon>Chytridiomycota</taxon>
        <taxon>Chytridiomycota incertae sedis</taxon>
        <taxon>Neocallimastigomycetes</taxon>
        <taxon>Neocallimastigales</taxon>
        <taxon>Neocallimastigaceae</taxon>
        <taxon>Anaeromyces</taxon>
    </lineage>
</organism>
<proteinExistence type="inferred from homology"/>
<dbReference type="Pfam" id="PF00474">
    <property type="entry name" value="SSF"/>
    <property type="match status" value="1"/>
</dbReference>
<dbReference type="CDD" id="cd10322">
    <property type="entry name" value="SLC5sbd"/>
    <property type="match status" value="1"/>
</dbReference>
<keyword evidence="5 9" id="KW-1133">Transmembrane helix</keyword>
<keyword evidence="6 9" id="KW-0472">Membrane</keyword>
<dbReference type="InterPro" id="IPR001734">
    <property type="entry name" value="Na/solute_symporter"/>
</dbReference>
<feature type="transmembrane region" description="Helical" evidence="9">
    <location>
        <begin position="450"/>
        <end position="470"/>
    </location>
</feature>
<evidence type="ECO:0000256" key="1">
    <source>
        <dbReference type="ARBA" id="ARBA00004141"/>
    </source>
</evidence>
<evidence type="ECO:0008006" key="12">
    <source>
        <dbReference type="Google" id="ProtNLM"/>
    </source>
</evidence>
<feature type="transmembrane region" description="Helical" evidence="9">
    <location>
        <begin position="476"/>
        <end position="494"/>
    </location>
</feature>
<evidence type="ECO:0000256" key="6">
    <source>
        <dbReference type="ARBA" id="ARBA00023136"/>
    </source>
</evidence>
<reference evidence="10 11" key="1">
    <citation type="submission" date="2016-08" db="EMBL/GenBank/DDBJ databases">
        <title>A Parts List for Fungal Cellulosomes Revealed by Comparative Genomics.</title>
        <authorList>
            <consortium name="DOE Joint Genome Institute"/>
            <person name="Haitjema C.H."/>
            <person name="Gilmore S.P."/>
            <person name="Henske J.K."/>
            <person name="Solomon K.V."/>
            <person name="De Groot R."/>
            <person name="Kuo A."/>
            <person name="Mondo S.J."/>
            <person name="Salamov A.A."/>
            <person name="Labutti K."/>
            <person name="Zhao Z."/>
            <person name="Chiniquy J."/>
            <person name="Barry K."/>
            <person name="Brewer H.M."/>
            <person name="Purvine S.O."/>
            <person name="Wright A.T."/>
            <person name="Boxma B."/>
            <person name="Van Alen T."/>
            <person name="Hackstein J.H."/>
            <person name="Baker S.E."/>
            <person name="Grigoriev I.V."/>
            <person name="O'Malley M.A."/>
        </authorList>
    </citation>
    <scope>NUCLEOTIDE SEQUENCE [LARGE SCALE GENOMIC DNA]</scope>
    <source>
        <strain evidence="10 11">S4</strain>
    </source>
</reference>
<accession>A0A1Y1XR79</accession>
<dbReference type="InterPro" id="IPR050277">
    <property type="entry name" value="Sodium:Solute_Symporter"/>
</dbReference>
<feature type="transmembrane region" description="Helical" evidence="9">
    <location>
        <begin position="392"/>
        <end position="410"/>
    </location>
</feature>
<comment type="subcellular location">
    <subcellularLocation>
        <location evidence="1">Membrane</location>
        <topology evidence="1">Multi-pass membrane protein</topology>
    </subcellularLocation>
</comment>
<dbReference type="GO" id="GO:0005886">
    <property type="term" value="C:plasma membrane"/>
    <property type="evidence" value="ECO:0007669"/>
    <property type="project" value="TreeGrafter"/>
</dbReference>
<dbReference type="AlphaFoldDB" id="A0A1Y1XR79"/>
<feature type="compositionally biased region" description="Basic and acidic residues" evidence="8">
    <location>
        <begin position="505"/>
        <end position="530"/>
    </location>
</feature>
<evidence type="ECO:0000256" key="8">
    <source>
        <dbReference type="SAM" id="MobiDB-lite"/>
    </source>
</evidence>
<dbReference type="Gene3D" id="1.20.1730.10">
    <property type="entry name" value="Sodium/glucose cotransporter"/>
    <property type="match status" value="1"/>
</dbReference>
<feature type="region of interest" description="Disordered" evidence="8">
    <location>
        <begin position="503"/>
        <end position="593"/>
    </location>
</feature>
<evidence type="ECO:0000256" key="2">
    <source>
        <dbReference type="ARBA" id="ARBA00006434"/>
    </source>
</evidence>
<feature type="transmembrane region" description="Helical" evidence="9">
    <location>
        <begin position="6"/>
        <end position="23"/>
    </location>
</feature>
<dbReference type="PANTHER" id="PTHR48086">
    <property type="entry name" value="SODIUM/PROLINE SYMPORTER-RELATED"/>
    <property type="match status" value="1"/>
</dbReference>
<dbReference type="EMBL" id="MCFG01000001">
    <property type="protein sequence ID" value="ORX88237.1"/>
    <property type="molecule type" value="Genomic_DNA"/>
</dbReference>
<dbReference type="STRING" id="1754192.A0A1Y1XR79"/>
<feature type="transmembrane region" description="Helical" evidence="9">
    <location>
        <begin position="247"/>
        <end position="268"/>
    </location>
</feature>
<keyword evidence="4 9" id="KW-0812">Transmembrane</keyword>
<evidence type="ECO:0000313" key="11">
    <source>
        <dbReference type="Proteomes" id="UP000193944"/>
    </source>
</evidence>
<evidence type="ECO:0000256" key="4">
    <source>
        <dbReference type="ARBA" id="ARBA00022692"/>
    </source>
</evidence>
<feature type="compositionally biased region" description="Basic and acidic residues" evidence="8">
    <location>
        <begin position="548"/>
        <end position="557"/>
    </location>
</feature>
<feature type="transmembrane region" description="Helical" evidence="9">
    <location>
        <begin position="346"/>
        <end position="371"/>
    </location>
</feature>
<dbReference type="OrthoDB" id="2138121at2759"/>
<feature type="transmembrane region" description="Helical" evidence="9">
    <location>
        <begin position="75"/>
        <end position="95"/>
    </location>
</feature>
<protein>
    <recommendedName>
        <fullName evidence="12">Na+/solute symporter</fullName>
    </recommendedName>
</protein>
<comment type="caution">
    <text evidence="10">The sequence shown here is derived from an EMBL/GenBank/DDBJ whole genome shotgun (WGS) entry which is preliminary data.</text>
</comment>